<feature type="region of interest" description="Disordered" evidence="1">
    <location>
        <begin position="1"/>
        <end position="296"/>
    </location>
</feature>
<feature type="compositionally biased region" description="Basic residues" evidence="1">
    <location>
        <begin position="13"/>
        <end position="35"/>
    </location>
</feature>
<gene>
    <name evidence="2" type="ORF">AVDCRST_MAG47-1243</name>
</gene>
<feature type="compositionally biased region" description="Basic residues" evidence="1">
    <location>
        <begin position="223"/>
        <end position="233"/>
    </location>
</feature>
<protein>
    <submittedName>
        <fullName evidence="2">Uncharacterized protein</fullName>
    </submittedName>
</protein>
<feature type="compositionally biased region" description="Low complexity" evidence="1">
    <location>
        <begin position="114"/>
        <end position="133"/>
    </location>
</feature>
<evidence type="ECO:0000256" key="1">
    <source>
        <dbReference type="SAM" id="MobiDB-lite"/>
    </source>
</evidence>
<feature type="compositionally biased region" description="Low complexity" evidence="1">
    <location>
        <begin position="1"/>
        <end position="10"/>
    </location>
</feature>
<reference evidence="2" key="1">
    <citation type="submission" date="2020-02" db="EMBL/GenBank/DDBJ databases">
        <authorList>
            <person name="Meier V. D."/>
        </authorList>
    </citation>
    <scope>NUCLEOTIDE SEQUENCE</scope>
    <source>
        <strain evidence="2">AVDCRST_MAG47</strain>
    </source>
</reference>
<feature type="compositionally biased region" description="Basic and acidic residues" evidence="1">
    <location>
        <begin position="179"/>
        <end position="188"/>
    </location>
</feature>
<feature type="non-terminal residue" evidence="2">
    <location>
        <position position="1"/>
    </location>
</feature>
<name>A0A6J4MX13_9ACTN</name>
<proteinExistence type="predicted"/>
<feature type="compositionally biased region" description="Basic residues" evidence="1">
    <location>
        <begin position="206"/>
        <end position="215"/>
    </location>
</feature>
<sequence>DHRAGRGVPPRRGPPRHPARRRARRGRGRRRAPRQRHGEAAARHRRHRRPVTGRGGHAPGPRRPRLVRPHGALPGAEHPADAGRAGLAAGRRHRAARHDPDAAPQPAPPGRAGGRVPALGPGAGPARPRTLRPGGDRGPRAPVPADGRPRVHRHAAGPVGQVQRRPEEAHHAVGALRHRPADPADRRAARGGPHRHRSAVAVPPTGRRRLRRRAGHALGPGGHRPRGALRARPRPPPDPRRPRPVRPGADEPRRQRRPARRGHGVRHRGHPRGRRAAVRRRGGRGRGGGDQPCHPQAGLHEVLEARHPRWLRAGHVHRARPGHRSRRRHRHRRRRRWRGPHRDLVAGVRLEL</sequence>
<feature type="non-terminal residue" evidence="2">
    <location>
        <position position="352"/>
    </location>
</feature>
<dbReference type="EMBL" id="CADCUK010000088">
    <property type="protein sequence ID" value="CAA9371190.1"/>
    <property type="molecule type" value="Genomic_DNA"/>
</dbReference>
<feature type="region of interest" description="Disordered" evidence="1">
    <location>
        <begin position="317"/>
        <end position="338"/>
    </location>
</feature>
<feature type="compositionally biased region" description="Basic residues" evidence="1">
    <location>
        <begin position="254"/>
        <end position="284"/>
    </location>
</feature>
<accession>A0A6J4MX13</accession>
<dbReference type="AlphaFoldDB" id="A0A6J4MX13"/>
<evidence type="ECO:0000313" key="2">
    <source>
        <dbReference type="EMBL" id="CAA9371190.1"/>
    </source>
</evidence>
<organism evidence="2">
    <name type="scientific">uncultured Nocardioidaceae bacterium</name>
    <dbReference type="NCBI Taxonomy" id="253824"/>
    <lineage>
        <taxon>Bacteria</taxon>
        <taxon>Bacillati</taxon>
        <taxon>Actinomycetota</taxon>
        <taxon>Actinomycetes</taxon>
        <taxon>Propionibacteriales</taxon>
        <taxon>Nocardioidaceae</taxon>
        <taxon>environmental samples</taxon>
    </lineage>
</organism>